<evidence type="ECO:0000313" key="1">
    <source>
        <dbReference type="EMBL" id="APG04451.1"/>
    </source>
</evidence>
<dbReference type="PATRIC" id="fig|1440763.5.peg.2893"/>
<name>A0A0G9H9Y2_9GAMM</name>
<dbReference type="KEGG" id="lrz:BJI69_11435"/>
<protein>
    <submittedName>
        <fullName evidence="1">Uncharacterized protein</fullName>
    </submittedName>
</protein>
<accession>A0A0G9H9Y2</accession>
<dbReference type="STRING" id="1440763.BJI69_11435"/>
<dbReference type="AlphaFoldDB" id="A0A0G9H9Y2"/>
<proteinExistence type="predicted"/>
<organism evidence="1 2">
    <name type="scientific">Luteibacter rhizovicinus DSM 16549</name>
    <dbReference type="NCBI Taxonomy" id="1440763"/>
    <lineage>
        <taxon>Bacteria</taxon>
        <taxon>Pseudomonadati</taxon>
        <taxon>Pseudomonadota</taxon>
        <taxon>Gammaproteobacteria</taxon>
        <taxon>Lysobacterales</taxon>
        <taxon>Rhodanobacteraceae</taxon>
        <taxon>Luteibacter</taxon>
    </lineage>
</organism>
<dbReference type="Proteomes" id="UP000182987">
    <property type="component" value="Chromosome"/>
</dbReference>
<sequence length="78" mass="9327">MSRFFRPALRSLLRFLGRYPALKRFLVNVIYRFPTLDGKLRTVAHRVIHPEAVLDVDARRLPESSRRAYDRMRGDTRR</sequence>
<dbReference type="OrthoDB" id="9935916at2"/>
<evidence type="ECO:0000313" key="2">
    <source>
        <dbReference type="Proteomes" id="UP000182987"/>
    </source>
</evidence>
<dbReference type="RefSeq" id="WP_046968517.1">
    <property type="nucleotide sequence ID" value="NZ_CP017480.1"/>
</dbReference>
<reference evidence="2" key="1">
    <citation type="submission" date="2016-09" db="EMBL/GenBank/DDBJ databases">
        <authorList>
            <person name="Lysoe E."/>
        </authorList>
    </citation>
    <scope>NUCLEOTIDE SEQUENCE [LARGE SCALE GENOMIC DNA]</scope>
    <source>
        <strain evidence="2">LJ96T</strain>
    </source>
</reference>
<dbReference type="EMBL" id="CP017480">
    <property type="protein sequence ID" value="APG04451.1"/>
    <property type="molecule type" value="Genomic_DNA"/>
</dbReference>
<gene>
    <name evidence="1" type="ORF">BJI69_11435</name>
</gene>
<keyword evidence="2" id="KW-1185">Reference proteome</keyword>